<evidence type="ECO:0000259" key="2">
    <source>
        <dbReference type="Pfam" id="PF13649"/>
    </source>
</evidence>
<evidence type="ECO:0000313" key="4">
    <source>
        <dbReference type="Proteomes" id="UP000178187"/>
    </source>
</evidence>
<dbReference type="InterPro" id="IPR029063">
    <property type="entry name" value="SAM-dependent_MTases_sf"/>
</dbReference>
<proteinExistence type="predicted"/>
<sequence>MPERDMWEKFFDPSKIIAQMELGPNVHDVVEVGCGYGTFTIPVAKVISGKIHAYDIDEAMVRITQAEAEKAKLNNVNAILRDIIADGTGLPDGNVDYVMLFNILHLETPELLLRESKRVLIFPRKSGHNEELVLV</sequence>
<gene>
    <name evidence="3" type="ORF">A3G33_04115</name>
</gene>
<protein>
    <recommendedName>
        <fullName evidence="2">Methyltransferase domain-containing protein</fullName>
    </recommendedName>
</protein>
<name>A0A1G1KZF8_9BACT</name>
<comment type="caution">
    <text evidence="3">The sequence shown here is derived from an EMBL/GenBank/DDBJ whole genome shotgun (WGS) entry which is preliminary data.</text>
</comment>
<dbReference type="Pfam" id="PF13649">
    <property type="entry name" value="Methyltransf_25"/>
    <property type="match status" value="1"/>
</dbReference>
<accession>A0A1G1KZF8</accession>
<feature type="domain" description="Methyltransferase" evidence="2">
    <location>
        <begin position="29"/>
        <end position="120"/>
    </location>
</feature>
<organism evidence="3 4">
    <name type="scientific">Candidatus Danuiimicrobium aquiferis</name>
    <dbReference type="NCBI Taxonomy" id="1801832"/>
    <lineage>
        <taxon>Bacteria</taxon>
        <taxon>Pseudomonadati</taxon>
        <taxon>Candidatus Omnitrophota</taxon>
        <taxon>Candidatus Danuiimicrobium</taxon>
    </lineage>
</organism>
<dbReference type="InterPro" id="IPR041698">
    <property type="entry name" value="Methyltransf_25"/>
</dbReference>
<dbReference type="SUPFAM" id="SSF53335">
    <property type="entry name" value="S-adenosyl-L-methionine-dependent methyltransferases"/>
    <property type="match status" value="1"/>
</dbReference>
<evidence type="ECO:0000256" key="1">
    <source>
        <dbReference type="SAM" id="Coils"/>
    </source>
</evidence>
<dbReference type="CDD" id="cd02440">
    <property type="entry name" value="AdoMet_MTases"/>
    <property type="match status" value="1"/>
</dbReference>
<dbReference type="AlphaFoldDB" id="A0A1G1KZF8"/>
<evidence type="ECO:0000313" key="3">
    <source>
        <dbReference type="EMBL" id="OGW98280.1"/>
    </source>
</evidence>
<dbReference type="Proteomes" id="UP000178187">
    <property type="component" value="Unassembled WGS sequence"/>
</dbReference>
<reference evidence="3 4" key="1">
    <citation type="journal article" date="2016" name="Nat. Commun.">
        <title>Thousands of microbial genomes shed light on interconnected biogeochemical processes in an aquifer system.</title>
        <authorList>
            <person name="Anantharaman K."/>
            <person name="Brown C.T."/>
            <person name="Hug L.A."/>
            <person name="Sharon I."/>
            <person name="Castelle C.J."/>
            <person name="Probst A.J."/>
            <person name="Thomas B.C."/>
            <person name="Singh A."/>
            <person name="Wilkins M.J."/>
            <person name="Karaoz U."/>
            <person name="Brodie E.L."/>
            <person name="Williams K.H."/>
            <person name="Hubbard S.S."/>
            <person name="Banfield J.F."/>
        </authorList>
    </citation>
    <scope>NUCLEOTIDE SEQUENCE [LARGE SCALE GENOMIC DNA]</scope>
</reference>
<dbReference type="Gene3D" id="3.40.50.150">
    <property type="entry name" value="Vaccinia Virus protein VP39"/>
    <property type="match status" value="1"/>
</dbReference>
<dbReference type="EMBL" id="MHFR01000036">
    <property type="protein sequence ID" value="OGW98280.1"/>
    <property type="molecule type" value="Genomic_DNA"/>
</dbReference>
<keyword evidence="1" id="KW-0175">Coiled coil</keyword>
<feature type="coiled-coil region" evidence="1">
    <location>
        <begin position="56"/>
        <end position="83"/>
    </location>
</feature>